<sequence length="435" mass="49428">MFELGFFSPGKSKNRYLGIWYKKSAETVVWVANRNNPIIEPHGVLTICNDGSLVILNKTEGIIWSSNISRRMENPVAQLLDTGNLVVRNNFSMNTSESYVWQSFDYPSDTLLPGMELGWDLKTGLERHLTSWRSADDPSPGEYTFRLDISILPQLSLYRRSVKLSRRGPWNGVNFMSNPSDPNFSFDPILEDNQDEIYYMYESYNNPTVMLLKLNHSGKMQRLIWKERSSEWKVEFSKPAEDSCEYYMKCGANTVCSINKTPICKCLKGFKPKSQYNGTWPTTCVTNSALDCKSEDRFVNLSGIELPDLLKVSLNKSMNLKDCEAECLRSCSCRAYANSNVTGGGSGCLMCESQCTLASLYQERGKKKLLLAVVIVVSLMVLLPAFYFLCYRRRKLQKKEGTKKSEDMLLFDTSMTMRTGANELCDGDSVEAMER</sequence>
<gene>
    <name evidence="1" type="ORF">Pint_04390</name>
</gene>
<keyword evidence="2" id="KW-1185">Reference proteome</keyword>
<dbReference type="Proteomes" id="UP001163603">
    <property type="component" value="Chromosome 3"/>
</dbReference>
<name>A0ACC0Z6I1_9ROSI</name>
<evidence type="ECO:0000313" key="1">
    <source>
        <dbReference type="EMBL" id="KAJ0045508.1"/>
    </source>
</evidence>
<comment type="caution">
    <text evidence="1">The sequence shown here is derived from an EMBL/GenBank/DDBJ whole genome shotgun (WGS) entry which is preliminary data.</text>
</comment>
<evidence type="ECO:0000313" key="2">
    <source>
        <dbReference type="Proteomes" id="UP001163603"/>
    </source>
</evidence>
<reference evidence="2" key="1">
    <citation type="journal article" date="2023" name="G3 (Bethesda)">
        <title>Genome assembly and association tests identify interacting loci associated with vigor, precocity, and sex in interspecific pistachio rootstocks.</title>
        <authorList>
            <person name="Palmer W."/>
            <person name="Jacygrad E."/>
            <person name="Sagayaradj S."/>
            <person name="Cavanaugh K."/>
            <person name="Han R."/>
            <person name="Bertier L."/>
            <person name="Beede B."/>
            <person name="Kafkas S."/>
            <person name="Golino D."/>
            <person name="Preece J."/>
            <person name="Michelmore R."/>
        </authorList>
    </citation>
    <scope>NUCLEOTIDE SEQUENCE [LARGE SCALE GENOMIC DNA]</scope>
</reference>
<organism evidence="1 2">
    <name type="scientific">Pistacia integerrima</name>
    <dbReference type="NCBI Taxonomy" id="434235"/>
    <lineage>
        <taxon>Eukaryota</taxon>
        <taxon>Viridiplantae</taxon>
        <taxon>Streptophyta</taxon>
        <taxon>Embryophyta</taxon>
        <taxon>Tracheophyta</taxon>
        <taxon>Spermatophyta</taxon>
        <taxon>Magnoliopsida</taxon>
        <taxon>eudicotyledons</taxon>
        <taxon>Gunneridae</taxon>
        <taxon>Pentapetalae</taxon>
        <taxon>rosids</taxon>
        <taxon>malvids</taxon>
        <taxon>Sapindales</taxon>
        <taxon>Anacardiaceae</taxon>
        <taxon>Pistacia</taxon>
    </lineage>
</organism>
<dbReference type="EMBL" id="CM047738">
    <property type="protein sequence ID" value="KAJ0045508.1"/>
    <property type="molecule type" value="Genomic_DNA"/>
</dbReference>
<proteinExistence type="predicted"/>
<accession>A0ACC0Z6I1</accession>
<protein>
    <submittedName>
        <fullName evidence="1">Uncharacterized protein</fullName>
    </submittedName>
</protein>